<dbReference type="RefSeq" id="WP_377292983.1">
    <property type="nucleotide sequence ID" value="NZ_JBHSBM010000040.1"/>
</dbReference>
<name>A0ABV8IGM6_9ACTN</name>
<feature type="region of interest" description="Disordered" evidence="7">
    <location>
        <begin position="277"/>
        <end position="299"/>
    </location>
</feature>
<dbReference type="GO" id="GO:0004674">
    <property type="term" value="F:protein serine/threonine kinase activity"/>
    <property type="evidence" value="ECO:0007669"/>
    <property type="project" value="UniProtKB-EC"/>
</dbReference>
<evidence type="ECO:0000256" key="5">
    <source>
        <dbReference type="ARBA" id="ARBA00022777"/>
    </source>
</evidence>
<evidence type="ECO:0000256" key="6">
    <source>
        <dbReference type="ARBA" id="ARBA00022840"/>
    </source>
</evidence>
<comment type="caution">
    <text evidence="9">The sequence shown here is derived from an EMBL/GenBank/DDBJ whole genome shotgun (WGS) entry which is preliminary data.</text>
</comment>
<keyword evidence="2" id="KW-0723">Serine/threonine-protein kinase</keyword>
<dbReference type="PANTHER" id="PTHR43289:SF6">
    <property type="entry name" value="SERINE_THREONINE-PROTEIN KINASE NEKL-3"/>
    <property type="match status" value="1"/>
</dbReference>
<protein>
    <recommendedName>
        <fullName evidence="1">non-specific serine/threonine protein kinase</fullName>
        <ecNumber evidence="1">2.7.11.1</ecNumber>
    </recommendedName>
</protein>
<accession>A0ABV8IGM6</accession>
<keyword evidence="5 9" id="KW-0418">Kinase</keyword>
<dbReference type="SUPFAM" id="SSF56112">
    <property type="entry name" value="Protein kinase-like (PK-like)"/>
    <property type="match status" value="1"/>
</dbReference>
<feature type="domain" description="Protein kinase" evidence="8">
    <location>
        <begin position="15"/>
        <end position="272"/>
    </location>
</feature>
<dbReference type="CDD" id="cd14014">
    <property type="entry name" value="STKc_PknB_like"/>
    <property type="match status" value="1"/>
</dbReference>
<evidence type="ECO:0000259" key="8">
    <source>
        <dbReference type="PROSITE" id="PS50011"/>
    </source>
</evidence>
<proteinExistence type="predicted"/>
<reference evidence="10" key="1">
    <citation type="journal article" date="2019" name="Int. J. Syst. Evol. Microbiol.">
        <title>The Global Catalogue of Microorganisms (GCM) 10K type strain sequencing project: providing services to taxonomists for standard genome sequencing and annotation.</title>
        <authorList>
            <consortium name="The Broad Institute Genomics Platform"/>
            <consortium name="The Broad Institute Genome Sequencing Center for Infectious Disease"/>
            <person name="Wu L."/>
            <person name="Ma J."/>
        </authorList>
    </citation>
    <scope>NUCLEOTIDE SEQUENCE [LARGE SCALE GENOMIC DNA]</scope>
    <source>
        <strain evidence="10">TBRC 4489</strain>
    </source>
</reference>
<dbReference type="EC" id="2.7.11.1" evidence="1"/>
<dbReference type="InterPro" id="IPR011009">
    <property type="entry name" value="Kinase-like_dom_sf"/>
</dbReference>
<dbReference type="PROSITE" id="PS50011">
    <property type="entry name" value="PROTEIN_KINASE_DOM"/>
    <property type="match status" value="1"/>
</dbReference>
<evidence type="ECO:0000256" key="2">
    <source>
        <dbReference type="ARBA" id="ARBA00022527"/>
    </source>
</evidence>
<organism evidence="9 10">
    <name type="scientific">Planomonospora corallina</name>
    <dbReference type="NCBI Taxonomy" id="1806052"/>
    <lineage>
        <taxon>Bacteria</taxon>
        <taxon>Bacillati</taxon>
        <taxon>Actinomycetota</taxon>
        <taxon>Actinomycetes</taxon>
        <taxon>Streptosporangiales</taxon>
        <taxon>Streptosporangiaceae</taxon>
        <taxon>Planomonospora</taxon>
    </lineage>
</organism>
<keyword evidence="10" id="KW-1185">Reference proteome</keyword>
<keyword evidence="4" id="KW-0547">Nucleotide-binding</keyword>
<dbReference type="PANTHER" id="PTHR43289">
    <property type="entry name" value="MITOGEN-ACTIVATED PROTEIN KINASE KINASE KINASE 20-RELATED"/>
    <property type="match status" value="1"/>
</dbReference>
<dbReference type="Gene3D" id="1.10.510.10">
    <property type="entry name" value="Transferase(Phosphotransferase) domain 1"/>
    <property type="match status" value="1"/>
</dbReference>
<dbReference type="EMBL" id="JBHSBM010000040">
    <property type="protein sequence ID" value="MFC4062153.1"/>
    <property type="molecule type" value="Genomic_DNA"/>
</dbReference>
<dbReference type="Pfam" id="PF00069">
    <property type="entry name" value="Pkinase"/>
    <property type="match status" value="1"/>
</dbReference>
<dbReference type="InterPro" id="IPR000719">
    <property type="entry name" value="Prot_kinase_dom"/>
</dbReference>
<sequence length="299" mass="32556">METGTGRPRLLGDRYRLVSVKERDGRGVIWRAHDLRLRRDVAIKEIRPRFHADGAGLDDARRRAMREARSAGRLSHPAVVAVHDLLEEGGRLWIVMELVEALTLEETVGHLGHLPVHWTAWIGFRLLGGLRHAHGAGVLHRDINPGNILLTGERVVLSDFGIAALNGDPSTSSTVPVHCAPAYVAPERLRGRPANPAADLWSFGASLYFAVEGRPPYPGAHALEVLGQAMTRDPDPPVKAGPLGRVLRGLLRRAPEERITADHAARLLSKILRMEGVSVDPPGSRPRGSLPTRSPCSAV</sequence>
<evidence type="ECO:0000256" key="4">
    <source>
        <dbReference type="ARBA" id="ARBA00022741"/>
    </source>
</evidence>
<dbReference type="Gene3D" id="3.30.200.20">
    <property type="entry name" value="Phosphorylase Kinase, domain 1"/>
    <property type="match status" value="1"/>
</dbReference>
<evidence type="ECO:0000313" key="9">
    <source>
        <dbReference type="EMBL" id="MFC4062153.1"/>
    </source>
</evidence>
<evidence type="ECO:0000313" key="10">
    <source>
        <dbReference type="Proteomes" id="UP001595850"/>
    </source>
</evidence>
<evidence type="ECO:0000256" key="3">
    <source>
        <dbReference type="ARBA" id="ARBA00022679"/>
    </source>
</evidence>
<keyword evidence="6" id="KW-0067">ATP-binding</keyword>
<evidence type="ECO:0000256" key="7">
    <source>
        <dbReference type="SAM" id="MobiDB-lite"/>
    </source>
</evidence>
<gene>
    <name evidence="9" type="ORF">ACFOWE_27945</name>
</gene>
<keyword evidence="3 9" id="KW-0808">Transferase</keyword>
<evidence type="ECO:0000256" key="1">
    <source>
        <dbReference type="ARBA" id="ARBA00012513"/>
    </source>
</evidence>
<dbReference type="Proteomes" id="UP001595850">
    <property type="component" value="Unassembled WGS sequence"/>
</dbReference>